<evidence type="ECO:0000256" key="1">
    <source>
        <dbReference type="SAM" id="Phobius"/>
    </source>
</evidence>
<reference evidence="2 3" key="2">
    <citation type="submission" date="2020-03" db="EMBL/GenBank/DDBJ databases">
        <authorList>
            <person name="Ichikawa N."/>
            <person name="Kimura A."/>
            <person name="Kitahashi Y."/>
            <person name="Uohara A."/>
        </authorList>
    </citation>
    <scope>NUCLEOTIDE SEQUENCE [LARGE SCALE GENOMIC DNA]</scope>
    <source>
        <strain evidence="2 3">NBRC 108638</strain>
    </source>
</reference>
<feature type="transmembrane region" description="Helical" evidence="1">
    <location>
        <begin position="71"/>
        <end position="93"/>
    </location>
</feature>
<name>A0A6V8L3I9_9ACTN</name>
<keyword evidence="1" id="KW-0812">Transmembrane</keyword>
<feature type="transmembrane region" description="Helical" evidence="1">
    <location>
        <begin position="105"/>
        <end position="124"/>
    </location>
</feature>
<dbReference type="RefSeq" id="WP_173076993.1">
    <property type="nucleotide sequence ID" value="NZ_BAABJB010000002.1"/>
</dbReference>
<dbReference type="Proteomes" id="UP000482960">
    <property type="component" value="Unassembled WGS sequence"/>
</dbReference>
<keyword evidence="1" id="KW-0472">Membrane</keyword>
<comment type="caution">
    <text evidence="2">The sequence shown here is derived from an EMBL/GenBank/DDBJ whole genome shotgun (WGS) entry which is preliminary data.</text>
</comment>
<evidence type="ECO:0008006" key="4">
    <source>
        <dbReference type="Google" id="ProtNLM"/>
    </source>
</evidence>
<organism evidence="2 3">
    <name type="scientific">Phytohabitans rumicis</name>
    <dbReference type="NCBI Taxonomy" id="1076125"/>
    <lineage>
        <taxon>Bacteria</taxon>
        <taxon>Bacillati</taxon>
        <taxon>Actinomycetota</taxon>
        <taxon>Actinomycetes</taxon>
        <taxon>Micromonosporales</taxon>
        <taxon>Micromonosporaceae</taxon>
    </lineage>
</organism>
<feature type="transmembrane region" description="Helical" evidence="1">
    <location>
        <begin position="41"/>
        <end position="64"/>
    </location>
</feature>
<proteinExistence type="predicted"/>
<protein>
    <recommendedName>
        <fullName evidence="4">ATP synthase protein I</fullName>
    </recommendedName>
</protein>
<dbReference type="AlphaFoldDB" id="A0A6V8L3I9"/>
<gene>
    <name evidence="2" type="ORF">Prum_030030</name>
</gene>
<sequence length="140" mass="14481">MNVEDRRWRLRHLPTLLGAATVVTVVAVVVGGLLAGGAGAAGAGIGVAVASFSFALSTVVLAWADTQSPQLVLPFGLGLYVAKFSLLGGVMIAVSSSGWAGMVPLGWGIAAGVVAWTGVHIWWLTKVWPATRHHEVAIEE</sequence>
<accession>A0A6V8L3I9</accession>
<evidence type="ECO:0000313" key="3">
    <source>
        <dbReference type="Proteomes" id="UP000482960"/>
    </source>
</evidence>
<keyword evidence="1" id="KW-1133">Transmembrane helix</keyword>
<keyword evidence="3" id="KW-1185">Reference proteome</keyword>
<reference evidence="2 3" key="1">
    <citation type="submission" date="2020-03" db="EMBL/GenBank/DDBJ databases">
        <title>Whole genome shotgun sequence of Phytohabitans rumicis NBRC 108638.</title>
        <authorList>
            <person name="Komaki H."/>
            <person name="Tamura T."/>
        </authorList>
    </citation>
    <scope>NUCLEOTIDE SEQUENCE [LARGE SCALE GENOMIC DNA]</scope>
    <source>
        <strain evidence="2 3">NBRC 108638</strain>
    </source>
</reference>
<dbReference type="EMBL" id="BLPG01000001">
    <property type="protein sequence ID" value="GFJ89361.1"/>
    <property type="molecule type" value="Genomic_DNA"/>
</dbReference>
<feature type="transmembrane region" description="Helical" evidence="1">
    <location>
        <begin position="12"/>
        <end position="35"/>
    </location>
</feature>
<evidence type="ECO:0000313" key="2">
    <source>
        <dbReference type="EMBL" id="GFJ89361.1"/>
    </source>
</evidence>